<dbReference type="InterPro" id="IPR032710">
    <property type="entry name" value="NTF2-like_dom_sf"/>
</dbReference>
<proteinExistence type="predicted"/>
<feature type="signal peptide" evidence="1">
    <location>
        <begin position="1"/>
        <end position="30"/>
    </location>
</feature>
<organism evidence="2 3">
    <name type="scientific">Deinococcus oregonensis</name>
    <dbReference type="NCBI Taxonomy" id="1805970"/>
    <lineage>
        <taxon>Bacteria</taxon>
        <taxon>Thermotogati</taxon>
        <taxon>Deinococcota</taxon>
        <taxon>Deinococci</taxon>
        <taxon>Deinococcales</taxon>
        <taxon>Deinococcaceae</taxon>
        <taxon>Deinococcus</taxon>
    </lineage>
</organism>
<reference evidence="2 3" key="1">
    <citation type="submission" date="2024-09" db="EMBL/GenBank/DDBJ databases">
        <authorList>
            <person name="Sun Q."/>
            <person name="Mori K."/>
        </authorList>
    </citation>
    <scope>NUCLEOTIDE SEQUENCE [LARGE SCALE GENOMIC DNA]</scope>
    <source>
        <strain evidence="2 3">JCM 13503</strain>
    </source>
</reference>
<dbReference type="EMBL" id="JBHLYR010000012">
    <property type="protein sequence ID" value="MFB9991073.1"/>
    <property type="molecule type" value="Genomic_DNA"/>
</dbReference>
<dbReference type="InterPro" id="IPR009959">
    <property type="entry name" value="Cyclase_SnoaL-like"/>
</dbReference>
<dbReference type="PANTHER" id="PTHR38436:SF1">
    <property type="entry name" value="ESTER CYCLASE"/>
    <property type="match status" value="1"/>
</dbReference>
<dbReference type="Pfam" id="PF07366">
    <property type="entry name" value="SnoaL"/>
    <property type="match status" value="1"/>
</dbReference>
<accession>A0ABV6AY26</accession>
<dbReference type="Gene3D" id="3.10.450.50">
    <property type="match status" value="1"/>
</dbReference>
<sequence length="203" mass="22752">MTFPASVRPFARPVIAALLLLTPLSPPAEAGGQAAPPSAASLRPPAAKGTVAYNRWLGETFSRDLLNTRSQEGRVQILNQIVAQDYIQHNPLVNEGRQGLIDFLPVIYQSFPDARFILRDVLATTDRVVTRWTWTGTLTGAPFLGIEANNQKIEFDAIDLWTVRDGMLYEHWDQFDWPRALIQLGVQGLPQPFVDVSKRPYDR</sequence>
<name>A0ABV6AY26_9DEIO</name>
<gene>
    <name evidence="2" type="ORF">ACFFLM_03625</name>
</gene>
<keyword evidence="1" id="KW-0732">Signal</keyword>
<evidence type="ECO:0000313" key="3">
    <source>
        <dbReference type="Proteomes" id="UP001589733"/>
    </source>
</evidence>
<feature type="chain" id="PRO_5045219137" evidence="1">
    <location>
        <begin position="31"/>
        <end position="203"/>
    </location>
</feature>
<dbReference type="SUPFAM" id="SSF54427">
    <property type="entry name" value="NTF2-like"/>
    <property type="match status" value="1"/>
</dbReference>
<dbReference type="PANTHER" id="PTHR38436">
    <property type="entry name" value="POLYKETIDE CYCLASE SNOAL-LIKE DOMAIN"/>
    <property type="match status" value="1"/>
</dbReference>
<evidence type="ECO:0000313" key="2">
    <source>
        <dbReference type="EMBL" id="MFB9991073.1"/>
    </source>
</evidence>
<evidence type="ECO:0000256" key="1">
    <source>
        <dbReference type="SAM" id="SignalP"/>
    </source>
</evidence>
<keyword evidence="3" id="KW-1185">Reference proteome</keyword>
<dbReference type="RefSeq" id="WP_380005646.1">
    <property type="nucleotide sequence ID" value="NZ_JBHLYR010000012.1"/>
</dbReference>
<dbReference type="Proteomes" id="UP001589733">
    <property type="component" value="Unassembled WGS sequence"/>
</dbReference>
<comment type="caution">
    <text evidence="2">The sequence shown here is derived from an EMBL/GenBank/DDBJ whole genome shotgun (WGS) entry which is preliminary data.</text>
</comment>
<protein>
    <submittedName>
        <fullName evidence="2">Ester cyclase</fullName>
    </submittedName>
</protein>